<sequence length="182" mass="20489">MASLTTLMETIHQQYAAATEHQYGHRPMIQHDPNYPSRCEIGDADNAGNIQWQAVVRTPQQGLEDLAKALEVTFPPALHAYYGALYAGNIQAKFDGNDIELLQVWNDDDFVNLQQNITGHVLMKRRLKQDDTVFIGLTDRDDLLISVKLNSGEVCLEYVGKPTHHVLAKDIESFLANLSFDH</sequence>
<reference evidence="5 6" key="1">
    <citation type="submission" date="2014-12" db="EMBL/GenBank/DDBJ databases">
        <title>Draft Genome Sequence of Pseudoalteromonas luteoviolacea HI1.</title>
        <authorList>
            <person name="Asahina A.Y."/>
            <person name="Hadfield M.G."/>
        </authorList>
    </citation>
    <scope>NUCLEOTIDE SEQUENCE [LARGE SCALE GENOMIC DNA]</scope>
    <source>
        <strain evidence="5 6">HI1</strain>
    </source>
</reference>
<evidence type="ECO:0000256" key="4">
    <source>
        <dbReference type="HAMAP-Rule" id="MF_01104"/>
    </source>
</evidence>
<dbReference type="Gene3D" id="3.40.1580.20">
    <property type="entry name" value="Syd protein"/>
    <property type="match status" value="1"/>
</dbReference>
<protein>
    <recommendedName>
        <fullName evidence="4">Protein Syd</fullName>
    </recommendedName>
</protein>
<dbReference type="InterPro" id="IPR009948">
    <property type="entry name" value="Syd"/>
</dbReference>
<dbReference type="Proteomes" id="UP000031327">
    <property type="component" value="Unassembled WGS sequence"/>
</dbReference>
<gene>
    <name evidence="4" type="primary">syd</name>
    <name evidence="5" type="ORF">JF50_05455</name>
</gene>
<accession>A0A0C1QT54</accession>
<evidence type="ECO:0000256" key="1">
    <source>
        <dbReference type="ARBA" id="ARBA00022475"/>
    </source>
</evidence>
<evidence type="ECO:0000313" key="5">
    <source>
        <dbReference type="EMBL" id="KID58152.1"/>
    </source>
</evidence>
<dbReference type="GO" id="GO:0009898">
    <property type="term" value="C:cytoplasmic side of plasma membrane"/>
    <property type="evidence" value="ECO:0007669"/>
    <property type="project" value="InterPro"/>
</dbReference>
<keyword evidence="3 4" id="KW-0472">Membrane</keyword>
<dbReference type="InterPro" id="IPR038228">
    <property type="entry name" value="Syd_sf"/>
</dbReference>
<dbReference type="HAMAP" id="MF_01104">
    <property type="entry name" value="Syd"/>
    <property type="match status" value="1"/>
</dbReference>
<evidence type="ECO:0000256" key="3">
    <source>
        <dbReference type="ARBA" id="ARBA00023136"/>
    </source>
</evidence>
<evidence type="ECO:0000313" key="6">
    <source>
        <dbReference type="Proteomes" id="UP000031327"/>
    </source>
</evidence>
<name>A0A0C1QT54_9GAMM</name>
<organism evidence="5 6">
    <name type="scientific">Pseudoalteromonas luteoviolacea</name>
    <dbReference type="NCBI Taxonomy" id="43657"/>
    <lineage>
        <taxon>Bacteria</taxon>
        <taxon>Pseudomonadati</taxon>
        <taxon>Pseudomonadota</taxon>
        <taxon>Gammaproteobacteria</taxon>
        <taxon>Alteromonadales</taxon>
        <taxon>Pseudoalteromonadaceae</taxon>
        <taxon>Pseudoalteromonas</taxon>
    </lineage>
</organism>
<dbReference type="NCBIfam" id="NF003439">
    <property type="entry name" value="PRK04968.1"/>
    <property type="match status" value="1"/>
</dbReference>
<comment type="similarity">
    <text evidence="4">Belongs to the Syd family.</text>
</comment>
<proteinExistence type="inferred from homology"/>
<dbReference type="EMBL" id="JWIC01000004">
    <property type="protein sequence ID" value="KID58152.1"/>
    <property type="molecule type" value="Genomic_DNA"/>
</dbReference>
<dbReference type="CDD" id="cd16323">
    <property type="entry name" value="Syd"/>
    <property type="match status" value="1"/>
</dbReference>
<evidence type="ECO:0000256" key="2">
    <source>
        <dbReference type="ARBA" id="ARBA00022519"/>
    </source>
</evidence>
<comment type="subcellular location">
    <subcellularLocation>
        <location evidence="4">Cell inner membrane</location>
        <topology evidence="4">Peripheral membrane protein</topology>
        <orientation evidence="4">Cytoplasmic side</orientation>
    </subcellularLocation>
    <text evidence="4">Loosely associated with the cytoplasmic side of the inner membrane, probably via SecY.</text>
</comment>
<keyword evidence="1 4" id="KW-1003">Cell membrane</keyword>
<dbReference type="AlphaFoldDB" id="A0A0C1QT54"/>
<comment type="function">
    <text evidence="4">Interacts with the SecY protein in vivo. May bind preferentially to an uncomplexed state of SecY, thus functioning either as a chelating agent for excess SecY in the cell or as a regulatory factor that negatively controls the translocase function.</text>
</comment>
<keyword evidence="2 4" id="KW-0997">Cell inner membrane</keyword>
<dbReference type="RefSeq" id="WP_039608447.1">
    <property type="nucleotide sequence ID" value="NZ_JWIC01000004.1"/>
</dbReference>
<comment type="caution">
    <text evidence="5">The sequence shown here is derived from an EMBL/GenBank/DDBJ whole genome shotgun (WGS) entry which is preliminary data.</text>
</comment>
<dbReference type="Pfam" id="PF07348">
    <property type="entry name" value="Syd"/>
    <property type="match status" value="1"/>
</dbReference>